<dbReference type="InterPro" id="IPR014284">
    <property type="entry name" value="RNA_pol_sigma-70_dom"/>
</dbReference>
<dbReference type="InterPro" id="IPR039425">
    <property type="entry name" value="RNA_pol_sigma-70-like"/>
</dbReference>
<feature type="domain" description="RNA polymerase sigma-70 region 2" evidence="6">
    <location>
        <begin position="52"/>
        <end position="108"/>
    </location>
</feature>
<gene>
    <name evidence="8" type="ORF">EHQ95_08175</name>
</gene>
<evidence type="ECO:0000256" key="2">
    <source>
        <dbReference type="ARBA" id="ARBA00023015"/>
    </source>
</evidence>
<dbReference type="Gene3D" id="1.10.1740.10">
    <property type="match status" value="1"/>
</dbReference>
<evidence type="ECO:0000313" key="9">
    <source>
        <dbReference type="Proteomes" id="UP000298112"/>
    </source>
</evidence>
<evidence type="ECO:0000256" key="3">
    <source>
        <dbReference type="ARBA" id="ARBA00023082"/>
    </source>
</evidence>
<keyword evidence="2" id="KW-0805">Transcription regulation</keyword>
<accession>A0ABY2NQ46</accession>
<feature type="domain" description="RNA polymerase sigma factor 70 region 4 type 2" evidence="7">
    <location>
        <begin position="140"/>
        <end position="189"/>
    </location>
</feature>
<keyword evidence="4" id="KW-0238">DNA-binding</keyword>
<dbReference type="SUPFAM" id="SSF88946">
    <property type="entry name" value="Sigma2 domain of RNA polymerase sigma factors"/>
    <property type="match status" value="1"/>
</dbReference>
<keyword evidence="3" id="KW-0731">Sigma factor</keyword>
<reference evidence="9" key="1">
    <citation type="journal article" date="2019" name="PLoS Negl. Trop. Dis.">
        <title>Revisiting the worldwide diversity of Leptospira species in the environment.</title>
        <authorList>
            <person name="Vincent A.T."/>
            <person name="Schiettekatte O."/>
            <person name="Bourhy P."/>
            <person name="Veyrier F.J."/>
            <person name="Picardeau M."/>
        </authorList>
    </citation>
    <scope>NUCLEOTIDE SEQUENCE [LARGE SCALE GENOMIC DNA]</scope>
    <source>
        <strain evidence="9">201601955</strain>
    </source>
</reference>
<dbReference type="InterPro" id="IPR007627">
    <property type="entry name" value="RNA_pol_sigma70_r2"/>
</dbReference>
<dbReference type="PANTHER" id="PTHR43133">
    <property type="entry name" value="RNA POLYMERASE ECF-TYPE SIGMA FACTO"/>
    <property type="match status" value="1"/>
</dbReference>
<evidence type="ECO:0000259" key="6">
    <source>
        <dbReference type="Pfam" id="PF04542"/>
    </source>
</evidence>
<comment type="similarity">
    <text evidence="1">Belongs to the sigma-70 factor family. ECF subfamily.</text>
</comment>
<dbReference type="Gene3D" id="1.10.10.10">
    <property type="entry name" value="Winged helix-like DNA-binding domain superfamily/Winged helix DNA-binding domain"/>
    <property type="match status" value="1"/>
</dbReference>
<dbReference type="RefSeq" id="WP_135658241.1">
    <property type="nucleotide sequence ID" value="NZ_RQHF01000015.1"/>
</dbReference>
<keyword evidence="5" id="KW-0804">Transcription</keyword>
<sequence>MYFLLYLNNADTIDSMHLMTQEKETYSRLMVEAQAGNSEAYHNLLSKISDILSGFLTRRIYSFDDREDVLQEILIAIHRSRHTYLPTKPFHPWMYAIAKNILYKYYKKVNQQYSRFVEIEMNQLVSNKEIQPNEKEKADKILLLIQELPKKQRDIISMLKIQGLAVKEVSLKLRMSEANVRVIAHRGYQTIRIKINDEN</sequence>
<dbReference type="Pfam" id="PF04542">
    <property type="entry name" value="Sigma70_r2"/>
    <property type="match status" value="1"/>
</dbReference>
<dbReference type="NCBIfam" id="TIGR02937">
    <property type="entry name" value="sigma70-ECF"/>
    <property type="match status" value="1"/>
</dbReference>
<protein>
    <submittedName>
        <fullName evidence="8">Sigma-70 family RNA polymerase sigma factor</fullName>
    </submittedName>
</protein>
<dbReference type="InterPro" id="IPR036388">
    <property type="entry name" value="WH-like_DNA-bd_sf"/>
</dbReference>
<dbReference type="PANTHER" id="PTHR43133:SF58">
    <property type="entry name" value="ECF RNA POLYMERASE SIGMA FACTOR SIGD"/>
    <property type="match status" value="1"/>
</dbReference>
<dbReference type="InterPro" id="IPR013324">
    <property type="entry name" value="RNA_pol_sigma_r3/r4-like"/>
</dbReference>
<dbReference type="InterPro" id="IPR013249">
    <property type="entry name" value="RNA_pol_sigma70_r4_t2"/>
</dbReference>
<name>A0ABY2NQ46_9LEPT</name>
<proteinExistence type="inferred from homology"/>
<organism evidence="8 9">
    <name type="scientific">Leptospira vanthielii</name>
    <dbReference type="NCBI Taxonomy" id="293085"/>
    <lineage>
        <taxon>Bacteria</taxon>
        <taxon>Pseudomonadati</taxon>
        <taxon>Spirochaetota</taxon>
        <taxon>Spirochaetia</taxon>
        <taxon>Leptospirales</taxon>
        <taxon>Leptospiraceae</taxon>
        <taxon>Leptospira</taxon>
    </lineage>
</organism>
<dbReference type="InterPro" id="IPR013325">
    <property type="entry name" value="RNA_pol_sigma_r2"/>
</dbReference>
<keyword evidence="9" id="KW-1185">Reference proteome</keyword>
<evidence type="ECO:0000256" key="5">
    <source>
        <dbReference type="ARBA" id="ARBA00023163"/>
    </source>
</evidence>
<dbReference type="SUPFAM" id="SSF88659">
    <property type="entry name" value="Sigma3 and sigma4 domains of RNA polymerase sigma factors"/>
    <property type="match status" value="1"/>
</dbReference>
<dbReference type="Proteomes" id="UP000298112">
    <property type="component" value="Unassembled WGS sequence"/>
</dbReference>
<dbReference type="Pfam" id="PF08281">
    <property type="entry name" value="Sigma70_r4_2"/>
    <property type="match status" value="1"/>
</dbReference>
<evidence type="ECO:0000259" key="7">
    <source>
        <dbReference type="Pfam" id="PF08281"/>
    </source>
</evidence>
<dbReference type="EMBL" id="RQHF01000015">
    <property type="protein sequence ID" value="TGM58237.1"/>
    <property type="molecule type" value="Genomic_DNA"/>
</dbReference>
<comment type="caution">
    <text evidence="8">The sequence shown here is derived from an EMBL/GenBank/DDBJ whole genome shotgun (WGS) entry which is preliminary data.</text>
</comment>
<evidence type="ECO:0000256" key="4">
    <source>
        <dbReference type="ARBA" id="ARBA00023125"/>
    </source>
</evidence>
<evidence type="ECO:0000313" key="8">
    <source>
        <dbReference type="EMBL" id="TGM58237.1"/>
    </source>
</evidence>
<evidence type="ECO:0000256" key="1">
    <source>
        <dbReference type="ARBA" id="ARBA00010641"/>
    </source>
</evidence>